<protein>
    <submittedName>
        <fullName evidence="1">Uncharacterized protein</fullName>
    </submittedName>
</protein>
<dbReference type="Proteomes" id="UP001589865">
    <property type="component" value="Unassembled WGS sequence"/>
</dbReference>
<sequence>MFRSLLHWGWLLPVLGVLGGWMVLPAGASAVEGTWRVRPDSREYCGELANRLATLPAATREPAHSLGLEGIRLCESGHIRTGVTKLRRAIHEAQVD</sequence>
<comment type="caution">
    <text evidence="1">The sequence shown here is derived from an EMBL/GenBank/DDBJ whole genome shotgun (WGS) entry which is preliminary data.</text>
</comment>
<accession>A0ABV6JQ60</accession>
<reference evidence="1 2" key="1">
    <citation type="submission" date="2024-09" db="EMBL/GenBank/DDBJ databases">
        <authorList>
            <person name="Sun Q."/>
            <person name="Mori K."/>
        </authorList>
    </citation>
    <scope>NUCLEOTIDE SEQUENCE [LARGE SCALE GENOMIC DNA]</scope>
    <source>
        <strain evidence="1 2">TBRC 5777</strain>
    </source>
</reference>
<organism evidence="1 2">
    <name type="scientific">Roseomonas elaeocarpi</name>
    <dbReference type="NCBI Taxonomy" id="907779"/>
    <lineage>
        <taxon>Bacteria</taxon>
        <taxon>Pseudomonadati</taxon>
        <taxon>Pseudomonadota</taxon>
        <taxon>Alphaproteobacteria</taxon>
        <taxon>Acetobacterales</taxon>
        <taxon>Roseomonadaceae</taxon>
        <taxon>Roseomonas</taxon>
    </lineage>
</organism>
<evidence type="ECO:0000313" key="2">
    <source>
        <dbReference type="Proteomes" id="UP001589865"/>
    </source>
</evidence>
<keyword evidence="2" id="KW-1185">Reference proteome</keyword>
<proteinExistence type="predicted"/>
<name>A0ABV6JQ60_9PROT</name>
<evidence type="ECO:0000313" key="1">
    <source>
        <dbReference type="EMBL" id="MFC0407856.1"/>
    </source>
</evidence>
<dbReference type="RefSeq" id="WP_377043583.1">
    <property type="nucleotide sequence ID" value="NZ_JBHLUN010000005.1"/>
</dbReference>
<dbReference type="EMBL" id="JBHLUN010000005">
    <property type="protein sequence ID" value="MFC0407856.1"/>
    <property type="molecule type" value="Genomic_DNA"/>
</dbReference>
<gene>
    <name evidence="1" type="ORF">ACFFGY_06315</name>
</gene>